<evidence type="ECO:0000256" key="9">
    <source>
        <dbReference type="SAM" id="Phobius"/>
    </source>
</evidence>
<comment type="caution">
    <text evidence="11">The sequence shown here is derived from an EMBL/GenBank/DDBJ whole genome shotgun (WGS) entry which is preliminary data.</text>
</comment>
<keyword evidence="6 9" id="KW-0472">Membrane</keyword>
<evidence type="ECO:0000256" key="6">
    <source>
        <dbReference type="ARBA" id="ARBA00023136"/>
    </source>
</evidence>
<protein>
    <recommendedName>
        <fullName evidence="10">G-protein coupled receptors family 1 profile domain-containing protein</fullName>
    </recommendedName>
</protein>
<feature type="transmembrane region" description="Helical" evidence="9">
    <location>
        <begin position="157"/>
        <end position="178"/>
    </location>
</feature>
<feature type="transmembrane region" description="Helical" evidence="9">
    <location>
        <begin position="45"/>
        <end position="66"/>
    </location>
</feature>
<evidence type="ECO:0000256" key="8">
    <source>
        <dbReference type="ARBA" id="ARBA00023224"/>
    </source>
</evidence>
<feature type="transmembrane region" description="Helical" evidence="9">
    <location>
        <begin position="272"/>
        <end position="303"/>
    </location>
</feature>
<dbReference type="GO" id="GO:0005886">
    <property type="term" value="C:plasma membrane"/>
    <property type="evidence" value="ECO:0007669"/>
    <property type="project" value="UniProtKB-SubCell"/>
</dbReference>
<evidence type="ECO:0000256" key="1">
    <source>
        <dbReference type="ARBA" id="ARBA00004651"/>
    </source>
</evidence>
<dbReference type="Proteomes" id="UP000192578">
    <property type="component" value="Unassembled WGS sequence"/>
</dbReference>
<sequence>MNETYLTHNLTELQTSLRNDTWTNRTAAGVDSCFVKPRLADKVSICAVGTVISVTQLFNLIIFALWRGKEPYINLHVGLALASLLAGLNILAAVPLILFVEPTNAHAVLLHKVFGFCLGMYTNAAAMMANFAISVDRWLSVEFAVEYRATVTKRKTLFIATVGVFGVAFLLATTGDTIFWEDITVDRCTLLVKLVSSGFASEFTMFWVFNGQFCLPLLFLTQLRILMISATYRLRRLHHRRQVALAHRNNMGSHGCIRNVVRADRPASRMGVVLVVWSSLWASMTVICGALIARLPYIILLYLPPAVKRFVSTEMWLAAGITTLVTHFTSPVVYLLLWPDYRKTLFRLCLRLRSVVTPHASIG</sequence>
<evidence type="ECO:0000256" key="3">
    <source>
        <dbReference type="ARBA" id="ARBA00022692"/>
    </source>
</evidence>
<dbReference type="SUPFAM" id="SSF81321">
    <property type="entry name" value="Family A G protein-coupled receptor-like"/>
    <property type="match status" value="1"/>
</dbReference>
<evidence type="ECO:0000256" key="2">
    <source>
        <dbReference type="ARBA" id="ARBA00022475"/>
    </source>
</evidence>
<evidence type="ECO:0000256" key="7">
    <source>
        <dbReference type="ARBA" id="ARBA00023170"/>
    </source>
</evidence>
<feature type="transmembrane region" description="Helical" evidence="9">
    <location>
        <begin position="78"/>
        <end position="101"/>
    </location>
</feature>
<name>A0A1W0XBN0_HYPEX</name>
<keyword evidence="4 9" id="KW-1133">Transmembrane helix</keyword>
<keyword evidence="8" id="KW-0807">Transducer</keyword>
<dbReference type="AlphaFoldDB" id="A0A1W0XBN0"/>
<feature type="transmembrane region" description="Helical" evidence="9">
    <location>
        <begin position="215"/>
        <end position="232"/>
    </location>
</feature>
<evidence type="ECO:0000256" key="5">
    <source>
        <dbReference type="ARBA" id="ARBA00023040"/>
    </source>
</evidence>
<dbReference type="PROSITE" id="PS00237">
    <property type="entry name" value="G_PROTEIN_RECEP_F1_1"/>
    <property type="match status" value="1"/>
</dbReference>
<dbReference type="EMBL" id="MTYJ01000005">
    <property type="protein sequence ID" value="OQV24798.1"/>
    <property type="molecule type" value="Genomic_DNA"/>
</dbReference>
<dbReference type="InterPro" id="IPR000276">
    <property type="entry name" value="GPCR_Rhodpsn"/>
</dbReference>
<keyword evidence="3 9" id="KW-0812">Transmembrane</keyword>
<feature type="transmembrane region" description="Helical" evidence="9">
    <location>
        <begin position="315"/>
        <end position="337"/>
    </location>
</feature>
<accession>A0A1W0XBN0</accession>
<organism evidence="11 12">
    <name type="scientific">Hypsibius exemplaris</name>
    <name type="common">Freshwater tardigrade</name>
    <dbReference type="NCBI Taxonomy" id="2072580"/>
    <lineage>
        <taxon>Eukaryota</taxon>
        <taxon>Metazoa</taxon>
        <taxon>Ecdysozoa</taxon>
        <taxon>Tardigrada</taxon>
        <taxon>Eutardigrada</taxon>
        <taxon>Parachela</taxon>
        <taxon>Hypsibioidea</taxon>
        <taxon>Hypsibiidae</taxon>
        <taxon>Hypsibius</taxon>
    </lineage>
</organism>
<dbReference type="GO" id="GO:0004930">
    <property type="term" value="F:G protein-coupled receptor activity"/>
    <property type="evidence" value="ECO:0007669"/>
    <property type="project" value="UniProtKB-KW"/>
</dbReference>
<dbReference type="InterPro" id="IPR017452">
    <property type="entry name" value="GPCR_Rhodpsn_7TM"/>
</dbReference>
<gene>
    <name evidence="11" type="ORF">BV898_01390</name>
</gene>
<keyword evidence="2" id="KW-1003">Cell membrane</keyword>
<dbReference type="PANTHER" id="PTHR24249:SF372">
    <property type="entry name" value="G-PROTEIN COUPLED RECEPTORS FAMILY 1 PROFILE DOMAIN-CONTAINING PROTEIN"/>
    <property type="match status" value="1"/>
</dbReference>
<comment type="subcellular location">
    <subcellularLocation>
        <location evidence="1">Cell membrane</location>
        <topology evidence="1">Multi-pass membrane protein</topology>
    </subcellularLocation>
</comment>
<evidence type="ECO:0000259" key="10">
    <source>
        <dbReference type="PROSITE" id="PS50262"/>
    </source>
</evidence>
<dbReference type="PANTHER" id="PTHR24249">
    <property type="entry name" value="HISTAMINE RECEPTOR-RELATED G-PROTEIN COUPLED RECEPTOR"/>
    <property type="match status" value="1"/>
</dbReference>
<feature type="domain" description="G-protein coupled receptors family 1 profile" evidence="10">
    <location>
        <begin position="49"/>
        <end position="334"/>
    </location>
</feature>
<feature type="transmembrane region" description="Helical" evidence="9">
    <location>
        <begin position="113"/>
        <end position="133"/>
    </location>
</feature>
<dbReference type="PROSITE" id="PS50262">
    <property type="entry name" value="G_PROTEIN_RECEP_F1_2"/>
    <property type="match status" value="1"/>
</dbReference>
<keyword evidence="7" id="KW-0675">Receptor</keyword>
<dbReference type="Gene3D" id="1.20.1070.10">
    <property type="entry name" value="Rhodopsin 7-helix transmembrane proteins"/>
    <property type="match status" value="1"/>
</dbReference>
<proteinExistence type="predicted"/>
<evidence type="ECO:0000313" key="11">
    <source>
        <dbReference type="EMBL" id="OQV24798.1"/>
    </source>
</evidence>
<reference evidence="12" key="1">
    <citation type="submission" date="2017-01" db="EMBL/GenBank/DDBJ databases">
        <title>Comparative genomics of anhydrobiosis in the tardigrade Hypsibius dujardini.</title>
        <authorList>
            <person name="Yoshida Y."/>
            <person name="Koutsovoulos G."/>
            <person name="Laetsch D."/>
            <person name="Stevens L."/>
            <person name="Kumar S."/>
            <person name="Horikawa D."/>
            <person name="Ishino K."/>
            <person name="Komine S."/>
            <person name="Tomita M."/>
            <person name="Blaxter M."/>
            <person name="Arakawa K."/>
        </authorList>
    </citation>
    <scope>NUCLEOTIDE SEQUENCE [LARGE SCALE GENOMIC DNA]</scope>
    <source>
        <strain evidence="12">Z151</strain>
    </source>
</reference>
<evidence type="ECO:0000313" key="12">
    <source>
        <dbReference type="Proteomes" id="UP000192578"/>
    </source>
</evidence>
<keyword evidence="12" id="KW-1185">Reference proteome</keyword>
<evidence type="ECO:0000256" key="4">
    <source>
        <dbReference type="ARBA" id="ARBA00022989"/>
    </source>
</evidence>
<keyword evidence="5" id="KW-0297">G-protein coupled receptor</keyword>
<dbReference type="InterPro" id="IPR050569">
    <property type="entry name" value="TAAR"/>
</dbReference>